<evidence type="ECO:0000256" key="2">
    <source>
        <dbReference type="ARBA" id="ARBA00022737"/>
    </source>
</evidence>
<feature type="repeat" description="RCC1" evidence="3">
    <location>
        <begin position="66"/>
        <end position="123"/>
    </location>
</feature>
<dbReference type="InterPro" id="IPR058923">
    <property type="entry name" value="RCC1-like_dom"/>
</dbReference>
<name>A0A1L9PFK9_ASPVE</name>
<feature type="repeat" description="RCC1" evidence="3">
    <location>
        <begin position="181"/>
        <end position="241"/>
    </location>
</feature>
<organism evidence="6 7">
    <name type="scientific">Aspergillus versicolor CBS 583.65</name>
    <dbReference type="NCBI Taxonomy" id="1036611"/>
    <lineage>
        <taxon>Eukaryota</taxon>
        <taxon>Fungi</taxon>
        <taxon>Dikarya</taxon>
        <taxon>Ascomycota</taxon>
        <taxon>Pezizomycotina</taxon>
        <taxon>Eurotiomycetes</taxon>
        <taxon>Eurotiomycetidae</taxon>
        <taxon>Eurotiales</taxon>
        <taxon>Aspergillaceae</taxon>
        <taxon>Aspergillus</taxon>
        <taxon>Aspergillus subgen. Nidulantes</taxon>
    </lineage>
</organism>
<dbReference type="EMBL" id="KV878127">
    <property type="protein sequence ID" value="OJJ00235.1"/>
    <property type="molecule type" value="Genomic_DNA"/>
</dbReference>
<feature type="compositionally biased region" description="Polar residues" evidence="4">
    <location>
        <begin position="73"/>
        <end position="90"/>
    </location>
</feature>
<dbReference type="PROSITE" id="PS50012">
    <property type="entry name" value="RCC1_3"/>
    <property type="match status" value="6"/>
</dbReference>
<dbReference type="STRING" id="1036611.A0A1L9PFK9"/>
<dbReference type="GeneID" id="63734286"/>
<dbReference type="GO" id="GO:0005085">
    <property type="term" value="F:guanyl-nucleotide exchange factor activity"/>
    <property type="evidence" value="ECO:0007669"/>
    <property type="project" value="TreeGrafter"/>
</dbReference>
<feature type="repeat" description="RCC1" evidence="3">
    <location>
        <begin position="373"/>
        <end position="422"/>
    </location>
</feature>
<proteinExistence type="predicted"/>
<evidence type="ECO:0000313" key="6">
    <source>
        <dbReference type="EMBL" id="OJJ00235.1"/>
    </source>
</evidence>
<accession>A0A1L9PFK9</accession>
<feature type="repeat" description="RCC1" evidence="3">
    <location>
        <begin position="306"/>
        <end position="372"/>
    </location>
</feature>
<reference evidence="7" key="1">
    <citation type="journal article" date="2017" name="Genome Biol.">
        <title>Comparative genomics reveals high biological diversity and specific adaptations in the industrially and medically important fungal genus Aspergillus.</title>
        <authorList>
            <person name="de Vries R.P."/>
            <person name="Riley R."/>
            <person name="Wiebenga A."/>
            <person name="Aguilar-Osorio G."/>
            <person name="Amillis S."/>
            <person name="Uchima C.A."/>
            <person name="Anderluh G."/>
            <person name="Asadollahi M."/>
            <person name="Askin M."/>
            <person name="Barry K."/>
            <person name="Battaglia E."/>
            <person name="Bayram O."/>
            <person name="Benocci T."/>
            <person name="Braus-Stromeyer S.A."/>
            <person name="Caldana C."/>
            <person name="Canovas D."/>
            <person name="Cerqueira G.C."/>
            <person name="Chen F."/>
            <person name="Chen W."/>
            <person name="Choi C."/>
            <person name="Clum A."/>
            <person name="Dos Santos R.A."/>
            <person name="Damasio A.R."/>
            <person name="Diallinas G."/>
            <person name="Emri T."/>
            <person name="Fekete E."/>
            <person name="Flipphi M."/>
            <person name="Freyberg S."/>
            <person name="Gallo A."/>
            <person name="Gournas C."/>
            <person name="Habgood R."/>
            <person name="Hainaut M."/>
            <person name="Harispe M.L."/>
            <person name="Henrissat B."/>
            <person name="Hilden K.S."/>
            <person name="Hope R."/>
            <person name="Hossain A."/>
            <person name="Karabika E."/>
            <person name="Karaffa L."/>
            <person name="Karanyi Z."/>
            <person name="Krasevec N."/>
            <person name="Kuo A."/>
            <person name="Kusch H."/>
            <person name="LaButti K."/>
            <person name="Lagendijk E.L."/>
            <person name="Lapidus A."/>
            <person name="Levasseur A."/>
            <person name="Lindquist E."/>
            <person name="Lipzen A."/>
            <person name="Logrieco A.F."/>
            <person name="MacCabe A."/>
            <person name="Maekelae M.R."/>
            <person name="Malavazi I."/>
            <person name="Melin P."/>
            <person name="Meyer V."/>
            <person name="Mielnichuk N."/>
            <person name="Miskei M."/>
            <person name="Molnar A.P."/>
            <person name="Mule G."/>
            <person name="Ngan C.Y."/>
            <person name="Orejas M."/>
            <person name="Orosz E."/>
            <person name="Ouedraogo J.P."/>
            <person name="Overkamp K.M."/>
            <person name="Park H.-S."/>
            <person name="Perrone G."/>
            <person name="Piumi F."/>
            <person name="Punt P.J."/>
            <person name="Ram A.F."/>
            <person name="Ramon A."/>
            <person name="Rauscher S."/>
            <person name="Record E."/>
            <person name="Riano-Pachon D.M."/>
            <person name="Robert V."/>
            <person name="Roehrig J."/>
            <person name="Ruller R."/>
            <person name="Salamov A."/>
            <person name="Salih N.S."/>
            <person name="Samson R.A."/>
            <person name="Sandor E."/>
            <person name="Sanguinetti M."/>
            <person name="Schuetze T."/>
            <person name="Sepcic K."/>
            <person name="Shelest E."/>
            <person name="Sherlock G."/>
            <person name="Sophianopoulou V."/>
            <person name="Squina F.M."/>
            <person name="Sun H."/>
            <person name="Susca A."/>
            <person name="Todd R.B."/>
            <person name="Tsang A."/>
            <person name="Unkles S.E."/>
            <person name="van de Wiele N."/>
            <person name="van Rossen-Uffink D."/>
            <person name="Oliveira J.V."/>
            <person name="Vesth T.C."/>
            <person name="Visser J."/>
            <person name="Yu J.-H."/>
            <person name="Zhou M."/>
            <person name="Andersen M.R."/>
            <person name="Archer D.B."/>
            <person name="Baker S.E."/>
            <person name="Benoit I."/>
            <person name="Brakhage A.A."/>
            <person name="Braus G.H."/>
            <person name="Fischer R."/>
            <person name="Frisvad J.C."/>
            <person name="Goldman G.H."/>
            <person name="Houbraken J."/>
            <person name="Oakley B."/>
            <person name="Pocsi I."/>
            <person name="Scazzocchio C."/>
            <person name="Seiboth B."/>
            <person name="vanKuyk P.A."/>
            <person name="Wortman J."/>
            <person name="Dyer P.S."/>
            <person name="Grigoriev I.V."/>
        </authorList>
    </citation>
    <scope>NUCLEOTIDE SEQUENCE [LARGE SCALE GENOMIC DNA]</scope>
    <source>
        <strain evidence="7">CBS 583.65</strain>
    </source>
</reference>
<feature type="domain" description="RCC1-like" evidence="5">
    <location>
        <begin position="13"/>
        <end position="422"/>
    </location>
</feature>
<keyword evidence="2" id="KW-0677">Repeat</keyword>
<evidence type="ECO:0000256" key="1">
    <source>
        <dbReference type="ARBA" id="ARBA00022658"/>
    </source>
</evidence>
<dbReference type="SUPFAM" id="SSF50985">
    <property type="entry name" value="RCC1/BLIP-II"/>
    <property type="match status" value="1"/>
</dbReference>
<evidence type="ECO:0000256" key="3">
    <source>
        <dbReference type="PROSITE-ProRule" id="PRU00235"/>
    </source>
</evidence>
<gene>
    <name evidence="6" type="ORF">ASPVEDRAFT_95859</name>
</gene>
<feature type="non-terminal residue" evidence="6">
    <location>
        <position position="422"/>
    </location>
</feature>
<dbReference type="Proteomes" id="UP000184073">
    <property type="component" value="Unassembled WGS sequence"/>
</dbReference>
<feature type="region of interest" description="Disordered" evidence="4">
    <location>
        <begin position="73"/>
        <end position="92"/>
    </location>
</feature>
<feature type="repeat" description="RCC1" evidence="3">
    <location>
        <begin position="242"/>
        <end position="305"/>
    </location>
</feature>
<dbReference type="InterPro" id="IPR051553">
    <property type="entry name" value="Ran_GTPase-activating"/>
</dbReference>
<dbReference type="AlphaFoldDB" id="A0A1L9PFK9"/>
<dbReference type="PRINTS" id="PR00633">
    <property type="entry name" value="RCCNDNSATION"/>
</dbReference>
<sequence>LIVNNPPTAKRSVYVFGANSHGQLGLGHAEANVTQPTLNTNLTKDTVGVVDLAAGGRHCVALTHDNRILTWGDNSDGQLGRETQAQQEPTPTEVDFTTVGLPAETVFVQVTATESATFVLTEFGDVYGWGTFRVCLLNLQILIGFRPSVTFQRTPLHIPELKYVKKLAAGAQHRSMPKPENAVFAWGAYKRDQLGRRILGRQRAAATAGLTPRLVALPGKTKCDVASIGTGAYHSFAVKGDGYVYAWGYNRYGQTGVIDDVNLLGADSTVPVPTGLEGLGLGSLEPDREYILTGGRDHSLAVTEDGRCLSWGSIGGNSLGVRQDMISEDDLFFEDGSETPRILTKPTIVSGVESRVEKASAGWGHSILVSKSGTAYAWGSNGEYEVKQPRSNGVELPSAVQTSPLRGLRVVDAAAGRQFSVL</sequence>
<dbReference type="RefSeq" id="XP_040665997.1">
    <property type="nucleotide sequence ID" value="XM_040818775.1"/>
</dbReference>
<dbReference type="GO" id="GO:0005737">
    <property type="term" value="C:cytoplasm"/>
    <property type="evidence" value="ECO:0007669"/>
    <property type="project" value="TreeGrafter"/>
</dbReference>
<dbReference type="InterPro" id="IPR009091">
    <property type="entry name" value="RCC1/BLIP-II"/>
</dbReference>
<evidence type="ECO:0000259" key="5">
    <source>
        <dbReference type="Pfam" id="PF25390"/>
    </source>
</evidence>
<evidence type="ECO:0000256" key="4">
    <source>
        <dbReference type="SAM" id="MobiDB-lite"/>
    </source>
</evidence>
<dbReference type="InterPro" id="IPR000408">
    <property type="entry name" value="Reg_chr_condens"/>
</dbReference>
<dbReference type="Pfam" id="PF25390">
    <property type="entry name" value="WD40_RLD"/>
    <property type="match status" value="1"/>
</dbReference>
<keyword evidence="1" id="KW-0344">Guanine-nucleotide releasing factor</keyword>
<dbReference type="VEuPathDB" id="FungiDB:ASPVEDRAFT_95859"/>
<protein>
    <recommendedName>
        <fullName evidence="5">RCC1-like domain-containing protein</fullName>
    </recommendedName>
</protein>
<evidence type="ECO:0000313" key="7">
    <source>
        <dbReference type="Proteomes" id="UP000184073"/>
    </source>
</evidence>
<dbReference type="PANTHER" id="PTHR45982">
    <property type="entry name" value="REGULATOR OF CHROMOSOME CONDENSATION"/>
    <property type="match status" value="1"/>
</dbReference>
<dbReference type="Gene3D" id="2.130.10.30">
    <property type="entry name" value="Regulator of chromosome condensation 1/beta-lactamase-inhibitor protein II"/>
    <property type="match status" value="1"/>
</dbReference>
<feature type="repeat" description="RCC1" evidence="3">
    <location>
        <begin position="11"/>
        <end position="65"/>
    </location>
</feature>
<dbReference type="OrthoDB" id="4478167at2759"/>
<keyword evidence="7" id="KW-1185">Reference proteome</keyword>
<dbReference type="PANTHER" id="PTHR45982:SF1">
    <property type="entry name" value="REGULATOR OF CHROMOSOME CONDENSATION"/>
    <property type="match status" value="1"/>
</dbReference>
<dbReference type="PROSITE" id="PS00626">
    <property type="entry name" value="RCC1_2"/>
    <property type="match status" value="3"/>
</dbReference>
<feature type="non-terminal residue" evidence="6">
    <location>
        <position position="1"/>
    </location>
</feature>